<comment type="similarity">
    <text evidence="3">Belongs to the HARBI1 family.</text>
</comment>
<dbReference type="RefSeq" id="XP_071933815.1">
    <property type="nucleotide sequence ID" value="XM_072077714.1"/>
</dbReference>
<keyword evidence="4" id="KW-0540">Nuclease</keyword>
<keyword evidence="10" id="KW-1185">Reference proteome</keyword>
<dbReference type="InterPro" id="IPR058353">
    <property type="entry name" value="DUF8040"/>
</dbReference>
<protein>
    <recommendedName>
        <fullName evidence="12">DDE Tnp4 domain-containing protein</fullName>
    </recommendedName>
</protein>
<keyword evidence="6" id="KW-0378">Hydrolase</keyword>
<accession>A0ABM4WPV4</accession>
<dbReference type="GeneID" id="113729166"/>
<comment type="subcellular location">
    <subcellularLocation>
        <location evidence="2">Nucleus</location>
    </subcellularLocation>
</comment>
<evidence type="ECO:0000256" key="5">
    <source>
        <dbReference type="ARBA" id="ARBA00022723"/>
    </source>
</evidence>
<dbReference type="PANTHER" id="PTHR22930:SF251">
    <property type="entry name" value="DDE TNP4 DOMAIN-CONTAINING PROTEIN"/>
    <property type="match status" value="1"/>
</dbReference>
<feature type="domain" description="DUF8040" evidence="9">
    <location>
        <begin position="3"/>
        <end position="74"/>
    </location>
</feature>
<evidence type="ECO:0000256" key="4">
    <source>
        <dbReference type="ARBA" id="ARBA00022722"/>
    </source>
</evidence>
<reference evidence="11" key="1">
    <citation type="submission" date="2025-08" db="UniProtKB">
        <authorList>
            <consortium name="RefSeq"/>
        </authorList>
    </citation>
    <scope>IDENTIFICATION</scope>
    <source>
        <tissue evidence="11">Leaves</tissue>
    </source>
</reference>
<evidence type="ECO:0000313" key="10">
    <source>
        <dbReference type="Proteomes" id="UP001652660"/>
    </source>
</evidence>
<evidence type="ECO:0000259" key="8">
    <source>
        <dbReference type="Pfam" id="PF13359"/>
    </source>
</evidence>
<dbReference type="Pfam" id="PF13359">
    <property type="entry name" value="DDE_Tnp_4"/>
    <property type="match status" value="1"/>
</dbReference>
<dbReference type="Proteomes" id="UP001652660">
    <property type="component" value="Chromosome 2e"/>
</dbReference>
<feature type="domain" description="DDE Tnp4" evidence="8">
    <location>
        <begin position="111"/>
        <end position="245"/>
    </location>
</feature>
<evidence type="ECO:0000256" key="2">
    <source>
        <dbReference type="ARBA" id="ARBA00004123"/>
    </source>
</evidence>
<evidence type="ECO:0000256" key="3">
    <source>
        <dbReference type="ARBA" id="ARBA00006958"/>
    </source>
</evidence>
<evidence type="ECO:0000256" key="6">
    <source>
        <dbReference type="ARBA" id="ARBA00022801"/>
    </source>
</evidence>
<organism evidence="10 11">
    <name type="scientific">Coffea arabica</name>
    <name type="common">Arabian coffee</name>
    <dbReference type="NCBI Taxonomy" id="13443"/>
    <lineage>
        <taxon>Eukaryota</taxon>
        <taxon>Viridiplantae</taxon>
        <taxon>Streptophyta</taxon>
        <taxon>Embryophyta</taxon>
        <taxon>Tracheophyta</taxon>
        <taxon>Spermatophyta</taxon>
        <taxon>Magnoliopsida</taxon>
        <taxon>eudicotyledons</taxon>
        <taxon>Gunneridae</taxon>
        <taxon>Pentapetalae</taxon>
        <taxon>asterids</taxon>
        <taxon>lamiids</taxon>
        <taxon>Gentianales</taxon>
        <taxon>Rubiaceae</taxon>
        <taxon>Ixoroideae</taxon>
        <taxon>Gardenieae complex</taxon>
        <taxon>Bertiereae - Coffeeae clade</taxon>
        <taxon>Coffeeae</taxon>
        <taxon>Coffea</taxon>
    </lineage>
</organism>
<evidence type="ECO:0008006" key="12">
    <source>
        <dbReference type="Google" id="ProtNLM"/>
    </source>
</evidence>
<dbReference type="Pfam" id="PF26138">
    <property type="entry name" value="DUF8040"/>
    <property type="match status" value="1"/>
</dbReference>
<evidence type="ECO:0000256" key="7">
    <source>
        <dbReference type="ARBA" id="ARBA00023242"/>
    </source>
</evidence>
<gene>
    <name evidence="11" type="primary">LOC113729166</name>
</gene>
<dbReference type="InterPro" id="IPR045249">
    <property type="entry name" value="HARBI1-like"/>
</dbReference>
<dbReference type="PANTHER" id="PTHR22930">
    <property type="match status" value="1"/>
</dbReference>
<proteinExistence type="inferred from homology"/>
<dbReference type="InterPro" id="IPR027806">
    <property type="entry name" value="HARBI1_dom"/>
</dbReference>
<name>A0ABM4WPV4_COFAR</name>
<evidence type="ECO:0000256" key="1">
    <source>
        <dbReference type="ARBA" id="ARBA00001968"/>
    </source>
</evidence>
<evidence type="ECO:0000259" key="9">
    <source>
        <dbReference type="Pfam" id="PF26138"/>
    </source>
</evidence>
<keyword evidence="7" id="KW-0539">Nucleus</keyword>
<keyword evidence="5" id="KW-0479">Metal-binding</keyword>
<sequence length="309" mass="35528">MCLDVPQFLLLCDMLVQRGYWHAYPSHQVGVHESVALTLMCLSHDERHRVLTERFQHSTETIDRHVRRVLRALVRLGRDLVRPTDFNGTHPRILNNASLMPWFQDCVGALDGTHVSAWCKAEIRERFRNRHGDLSQSVLAACDHDMRFVYVRVGWEGSAHDSRILQDILLDPDSGFPMPPQGKCYAVDAAYRNMPGFMAPFRGAQGTHHERAAKRLFNRRHASVRNIIERTFGVLKKRFPILKADEYFNEEAALGALADAQIAGEQWQPGQPIDMLQQGIDNWNEDRRAMAAHMYLNAHTRLHYESLDL</sequence>
<comment type="cofactor">
    <cofactor evidence="1">
        <name>a divalent metal cation</name>
        <dbReference type="ChEBI" id="CHEBI:60240"/>
    </cofactor>
</comment>
<evidence type="ECO:0000313" key="11">
    <source>
        <dbReference type="RefSeq" id="XP_071933815.1"/>
    </source>
</evidence>